<accession>Q7RG98</accession>
<proteinExistence type="predicted"/>
<keyword evidence="1" id="KW-0472">Membrane</keyword>
<dbReference type="Proteomes" id="UP000008553">
    <property type="component" value="Unassembled WGS sequence"/>
</dbReference>
<keyword evidence="1" id="KW-1133">Transmembrane helix</keyword>
<dbReference type="InParanoid" id="Q7RG98"/>
<dbReference type="AlphaFoldDB" id="Q7RG98"/>
<keyword evidence="1" id="KW-0812">Transmembrane</keyword>
<feature type="transmembrane region" description="Helical" evidence="1">
    <location>
        <begin position="12"/>
        <end position="31"/>
    </location>
</feature>
<sequence>MVKTKGSKMSHIGLLTITFVTFTSDIFYILLLF</sequence>
<evidence type="ECO:0000313" key="2">
    <source>
        <dbReference type="EMBL" id="EAA16313.1"/>
    </source>
</evidence>
<reference evidence="2 3" key="1">
    <citation type="journal article" date="2002" name="Nature">
        <title>Genome sequence and comparative analysis of the model rodent malaria parasite Plasmodium yoelii yoelii.</title>
        <authorList>
            <person name="Carlton J.M."/>
            <person name="Angiuoli S.V."/>
            <person name="Suh B.B."/>
            <person name="Kooij T.W."/>
            <person name="Pertea M."/>
            <person name="Silva J.C."/>
            <person name="Ermolaeva M.D."/>
            <person name="Allen J.E."/>
            <person name="Selengut J.D."/>
            <person name="Koo H.L."/>
            <person name="Peterson J.D."/>
            <person name="Pop M."/>
            <person name="Kosack D.S."/>
            <person name="Shumway M.F."/>
            <person name="Bidwell S.L."/>
            <person name="Shallom S.J."/>
            <person name="van Aken S.E."/>
            <person name="Riedmuller S.B."/>
            <person name="Feldblyum T.V."/>
            <person name="Cho J.K."/>
            <person name="Quackenbush J."/>
            <person name="Sedegah M."/>
            <person name="Shoaibi A."/>
            <person name="Cummings L.M."/>
            <person name="Florens L."/>
            <person name="Yates J.R."/>
            <person name="Raine J.D."/>
            <person name="Sinden R.E."/>
            <person name="Harris M.A."/>
            <person name="Cunningham D.A."/>
            <person name="Preiser P.R."/>
            <person name="Bergman L.W."/>
            <person name="Vaidya A.B."/>
            <person name="van Lin L.H."/>
            <person name="Janse C.J."/>
            <person name="Waters A.P."/>
            <person name="Smith H.O."/>
            <person name="White O.R."/>
            <person name="Salzberg S.L."/>
            <person name="Venter J.C."/>
            <person name="Fraser C.M."/>
            <person name="Hoffman S.L."/>
            <person name="Gardner M.J."/>
            <person name="Carucci D.J."/>
        </authorList>
    </citation>
    <scope>NUCLEOTIDE SEQUENCE [LARGE SCALE GENOMIC DNA]</scope>
    <source>
        <strain evidence="2 3">17XNL</strain>
    </source>
</reference>
<keyword evidence="3" id="KW-1185">Reference proteome</keyword>
<organism evidence="2 3">
    <name type="scientific">Plasmodium yoelii yoelii</name>
    <dbReference type="NCBI Taxonomy" id="73239"/>
    <lineage>
        <taxon>Eukaryota</taxon>
        <taxon>Sar</taxon>
        <taxon>Alveolata</taxon>
        <taxon>Apicomplexa</taxon>
        <taxon>Aconoidasida</taxon>
        <taxon>Haemosporida</taxon>
        <taxon>Plasmodiidae</taxon>
        <taxon>Plasmodium</taxon>
        <taxon>Plasmodium (Vinckeia)</taxon>
    </lineage>
</organism>
<feature type="non-terminal residue" evidence="2">
    <location>
        <position position="33"/>
    </location>
</feature>
<comment type="caution">
    <text evidence="2">The sequence shown here is derived from an EMBL/GenBank/DDBJ whole genome shotgun (WGS) entry which is preliminary data.</text>
</comment>
<dbReference type="PaxDb" id="73239-Q7RG98"/>
<evidence type="ECO:0000256" key="1">
    <source>
        <dbReference type="SAM" id="Phobius"/>
    </source>
</evidence>
<protein>
    <submittedName>
        <fullName evidence="2">Uncharacterized protein</fullName>
    </submittedName>
</protein>
<name>Q7RG98_PLAYO</name>
<dbReference type="EMBL" id="AABL01001354">
    <property type="protein sequence ID" value="EAA16313.1"/>
    <property type="molecule type" value="Genomic_DNA"/>
</dbReference>
<evidence type="ECO:0000313" key="3">
    <source>
        <dbReference type="Proteomes" id="UP000008553"/>
    </source>
</evidence>
<gene>
    <name evidence="2" type="ORF">PY04449</name>
</gene>